<dbReference type="EMBL" id="KU052488">
    <property type="protein sequence ID" value="ALY06901.1"/>
    <property type="molecule type" value="Genomic_DNA"/>
</dbReference>
<name>A0A1I9KKH0_9CAUD</name>
<sequence>MFVGDSVVMAFTMENWNHSILYRLGFKHNYEQIEVKMIGVGLMSCAFFDIIEKEVLNMLLKCYGPNCYEQGIKHEKDELTQYKNKNYCRECLNIVIHNDQCKKAFTHGLREEYGQVVLPSMVYAQIKKYTSLGMTYEGMLHTFDWIKTHKNVKFDSTYGIGLIKYYYADHNSYVREENDNSYNYNKSVVVIKPPKRERKQIAKISEDDLLE</sequence>
<reference evidence="1 2" key="1">
    <citation type="submission" date="2015-11" db="EMBL/GenBank/DDBJ databases">
        <title>Lactobacillus brevis bacteriophage SA-C12: a mosaic Myoviridae member.</title>
        <authorList>
            <person name="Mahony J."/>
        </authorList>
    </citation>
    <scope>NUCLEOTIDE SEQUENCE [LARGE SCALE GENOMIC DNA]</scope>
</reference>
<gene>
    <name evidence="1" type="ORF">SAC12_080</name>
</gene>
<proteinExistence type="predicted"/>
<accession>A0A1I9KKH0</accession>
<evidence type="ECO:0000313" key="2">
    <source>
        <dbReference type="Proteomes" id="UP000223158"/>
    </source>
</evidence>
<organism evidence="1 2">
    <name type="scientific">Lactobacillus phage SA-C12</name>
    <dbReference type="NCBI Taxonomy" id="1755697"/>
    <lineage>
        <taxon>Viruses</taxon>
        <taxon>Duplodnaviria</taxon>
        <taxon>Heunggongvirae</taxon>
        <taxon>Uroviricota</taxon>
        <taxon>Caudoviricetes</taxon>
        <taxon>Tybeckvirinae</taxon>
        <taxon>Lenusvirus</taxon>
        <taxon>Lenusvirus SAC12</taxon>
    </lineage>
</organism>
<keyword evidence="2" id="KW-1185">Reference proteome</keyword>
<dbReference type="Proteomes" id="UP000223158">
    <property type="component" value="Segment"/>
</dbReference>
<protein>
    <submittedName>
        <fullName evidence="1">Uncharacterized protein</fullName>
    </submittedName>
</protein>
<evidence type="ECO:0000313" key="1">
    <source>
        <dbReference type="EMBL" id="ALY06901.1"/>
    </source>
</evidence>